<dbReference type="Proteomes" id="UP001212326">
    <property type="component" value="Chromosome"/>
</dbReference>
<evidence type="ECO:0000313" key="3">
    <source>
        <dbReference type="Proteomes" id="UP001212326"/>
    </source>
</evidence>
<proteinExistence type="predicted"/>
<protein>
    <recommendedName>
        <fullName evidence="4">DUF4190 domain-containing protein</fullName>
    </recommendedName>
</protein>
<organism evidence="2 3">
    <name type="scientific">Streptomyces camelliae</name>
    <dbReference type="NCBI Taxonomy" id="3004093"/>
    <lineage>
        <taxon>Bacteria</taxon>
        <taxon>Bacillati</taxon>
        <taxon>Actinomycetota</taxon>
        <taxon>Actinomycetes</taxon>
        <taxon>Kitasatosporales</taxon>
        <taxon>Streptomycetaceae</taxon>
        <taxon>Streptomyces</taxon>
    </lineage>
</organism>
<accession>A0ABY7NWH2</accession>
<name>A0ABY7NWH2_9ACTN</name>
<keyword evidence="1" id="KW-1133">Transmembrane helix</keyword>
<evidence type="ECO:0000256" key="1">
    <source>
        <dbReference type="SAM" id="Phobius"/>
    </source>
</evidence>
<feature type="transmembrane region" description="Helical" evidence="1">
    <location>
        <begin position="45"/>
        <end position="67"/>
    </location>
</feature>
<dbReference type="EMBL" id="CP115300">
    <property type="protein sequence ID" value="WBO62566.1"/>
    <property type="molecule type" value="Genomic_DNA"/>
</dbReference>
<evidence type="ECO:0000313" key="2">
    <source>
        <dbReference type="EMBL" id="WBO62566.1"/>
    </source>
</evidence>
<dbReference type="RefSeq" id="WP_270080493.1">
    <property type="nucleotide sequence ID" value="NZ_CP115300.1"/>
</dbReference>
<feature type="transmembrane region" description="Helical" evidence="1">
    <location>
        <begin position="74"/>
        <end position="98"/>
    </location>
</feature>
<gene>
    <name evidence="2" type="ORF">O1G22_06905</name>
</gene>
<feature type="transmembrane region" description="Helical" evidence="1">
    <location>
        <begin position="21"/>
        <end position="39"/>
    </location>
</feature>
<keyword evidence="3" id="KW-1185">Reference proteome</keyword>
<keyword evidence="1" id="KW-0472">Membrane</keyword>
<reference evidence="2 3" key="1">
    <citation type="submission" date="2022-12" db="EMBL/GenBank/DDBJ databases">
        <authorList>
            <person name="Mo P."/>
        </authorList>
    </citation>
    <scope>NUCLEOTIDE SEQUENCE [LARGE SCALE GENOMIC DNA]</scope>
    <source>
        <strain evidence="2 3">HUAS 2-6</strain>
    </source>
</reference>
<sequence>MSASSTPRPTGTRPAGSPAGALGPLSLGLGTIAAVSTWPTLTFFLLPWSVLAAAFAVTFGCMGIHYAGRGYGRLWTSVTGTVLGAVGLGASLLLLTLMS</sequence>
<keyword evidence="1" id="KW-0812">Transmembrane</keyword>
<evidence type="ECO:0008006" key="4">
    <source>
        <dbReference type="Google" id="ProtNLM"/>
    </source>
</evidence>